<evidence type="ECO:0000313" key="3">
    <source>
        <dbReference type="Proteomes" id="UP001597045"/>
    </source>
</evidence>
<accession>A0ABW3M3M2</accession>
<evidence type="ECO:0000256" key="1">
    <source>
        <dbReference type="SAM" id="MobiDB-lite"/>
    </source>
</evidence>
<feature type="compositionally biased region" description="Basic and acidic residues" evidence="1">
    <location>
        <begin position="115"/>
        <end position="135"/>
    </location>
</feature>
<reference evidence="3" key="1">
    <citation type="journal article" date="2019" name="Int. J. Syst. Evol. Microbiol.">
        <title>The Global Catalogue of Microorganisms (GCM) 10K type strain sequencing project: providing services to taxonomists for standard genome sequencing and annotation.</title>
        <authorList>
            <consortium name="The Broad Institute Genomics Platform"/>
            <consortium name="The Broad Institute Genome Sequencing Center for Infectious Disease"/>
            <person name="Wu L."/>
            <person name="Ma J."/>
        </authorList>
    </citation>
    <scope>NUCLEOTIDE SEQUENCE [LARGE SCALE GENOMIC DNA]</scope>
    <source>
        <strain evidence="3">JCM 31486</strain>
    </source>
</reference>
<keyword evidence="3" id="KW-1185">Reference proteome</keyword>
<protein>
    <submittedName>
        <fullName evidence="2">Uncharacterized protein</fullName>
    </submittedName>
</protein>
<evidence type="ECO:0000313" key="2">
    <source>
        <dbReference type="EMBL" id="MFD1044576.1"/>
    </source>
</evidence>
<name>A0ABW3M3M2_9PSEU</name>
<proteinExistence type="predicted"/>
<sequence>MNGRASFFGLLKAAKAAGINEIDDQKKEDAKLASALLFDIAAALLEGDPKKMLAWTTVNLVEIANEFGVATADACQPSDMYKPLPPICDVGSPDFRWENFQDTVHDPGPIGPAVEDERKKVVAEKEQQSEIDRRLNPGGKRVV</sequence>
<comment type="caution">
    <text evidence="2">The sequence shown here is derived from an EMBL/GenBank/DDBJ whole genome shotgun (WGS) entry which is preliminary data.</text>
</comment>
<organism evidence="2 3">
    <name type="scientific">Kibdelosporangium lantanae</name>
    <dbReference type="NCBI Taxonomy" id="1497396"/>
    <lineage>
        <taxon>Bacteria</taxon>
        <taxon>Bacillati</taxon>
        <taxon>Actinomycetota</taxon>
        <taxon>Actinomycetes</taxon>
        <taxon>Pseudonocardiales</taxon>
        <taxon>Pseudonocardiaceae</taxon>
        <taxon>Kibdelosporangium</taxon>
    </lineage>
</organism>
<dbReference type="Proteomes" id="UP001597045">
    <property type="component" value="Unassembled WGS sequence"/>
</dbReference>
<gene>
    <name evidence="2" type="ORF">ACFQ1S_02700</name>
</gene>
<feature type="region of interest" description="Disordered" evidence="1">
    <location>
        <begin position="103"/>
        <end position="143"/>
    </location>
</feature>
<dbReference type="EMBL" id="JBHTIS010000080">
    <property type="protein sequence ID" value="MFD1044576.1"/>
    <property type="molecule type" value="Genomic_DNA"/>
</dbReference>